<organism evidence="9">
    <name type="scientific">mine drainage metagenome</name>
    <dbReference type="NCBI Taxonomy" id="410659"/>
    <lineage>
        <taxon>unclassified sequences</taxon>
        <taxon>metagenomes</taxon>
        <taxon>ecological metagenomes</taxon>
    </lineage>
</organism>
<dbReference type="Gene3D" id="3.40.50.11380">
    <property type="match status" value="1"/>
</dbReference>
<evidence type="ECO:0000256" key="3">
    <source>
        <dbReference type="ARBA" id="ARBA00011970"/>
    </source>
</evidence>
<evidence type="ECO:0000259" key="8">
    <source>
        <dbReference type="Pfam" id="PF13844"/>
    </source>
</evidence>
<comment type="caution">
    <text evidence="9">The sequence shown here is derived from an EMBL/GenBank/DDBJ whole genome shotgun (WGS) entry which is preliminary data.</text>
</comment>
<keyword evidence="5" id="KW-0808">Transferase</keyword>
<dbReference type="PANTHER" id="PTHR44835:SF1">
    <property type="entry name" value="PROTEIN O-GLCNAC TRANSFERASE"/>
    <property type="match status" value="1"/>
</dbReference>
<evidence type="ECO:0000256" key="2">
    <source>
        <dbReference type="ARBA" id="ARBA00005386"/>
    </source>
</evidence>
<dbReference type="GO" id="GO:0097363">
    <property type="term" value="F:protein O-acetylglucosaminyltransferase activity"/>
    <property type="evidence" value="ECO:0007669"/>
    <property type="project" value="UniProtKB-EC"/>
</dbReference>
<dbReference type="AlphaFoldDB" id="A0A1J5QPV4"/>
<accession>A0A1J5QPV4</accession>
<dbReference type="SUPFAM" id="SSF48452">
    <property type="entry name" value="TPR-like"/>
    <property type="match status" value="1"/>
</dbReference>
<reference evidence="9" key="1">
    <citation type="submission" date="2016-10" db="EMBL/GenBank/DDBJ databases">
        <title>Sequence of Gallionella enrichment culture.</title>
        <authorList>
            <person name="Poehlein A."/>
            <person name="Muehling M."/>
            <person name="Daniel R."/>
        </authorList>
    </citation>
    <scope>NUCLEOTIDE SEQUENCE</scope>
</reference>
<dbReference type="PANTHER" id="PTHR44835">
    <property type="entry name" value="UDP-N-ACETYLGLUCOSAMINE--PEPTIDE N-ACETYLGLUCOSAMINYLTRANSFERASE SPINDLY-RELATED"/>
    <property type="match status" value="1"/>
</dbReference>
<keyword evidence="7" id="KW-0802">TPR repeat</keyword>
<protein>
    <recommendedName>
        <fullName evidence="3">protein O-GlcNAc transferase</fullName>
        <ecNumber evidence="3">2.4.1.255</ecNumber>
    </recommendedName>
</protein>
<dbReference type="InterPro" id="IPR019734">
    <property type="entry name" value="TPR_rpt"/>
</dbReference>
<dbReference type="InterPro" id="IPR029489">
    <property type="entry name" value="OGT/SEC/SPY_C"/>
</dbReference>
<evidence type="ECO:0000256" key="7">
    <source>
        <dbReference type="ARBA" id="ARBA00022803"/>
    </source>
</evidence>
<dbReference type="InterPro" id="IPR051939">
    <property type="entry name" value="Glycosyltr_41/O-GlcNAc_trsf"/>
</dbReference>
<dbReference type="Pfam" id="PF13424">
    <property type="entry name" value="TPR_12"/>
    <property type="match status" value="1"/>
</dbReference>
<dbReference type="SMART" id="SM00028">
    <property type="entry name" value="TPR"/>
    <property type="match status" value="10"/>
</dbReference>
<comment type="similarity">
    <text evidence="2">Belongs to the glycosyltransferase 41 family. O-GlcNAc transferase subfamily.</text>
</comment>
<name>A0A1J5QPV4_9ZZZZ</name>
<feature type="domain" description="O-GlcNAc transferase C-terminal" evidence="8">
    <location>
        <begin position="575"/>
        <end position="750"/>
    </location>
</feature>
<keyword evidence="6" id="KW-0677">Repeat</keyword>
<evidence type="ECO:0000256" key="6">
    <source>
        <dbReference type="ARBA" id="ARBA00022737"/>
    </source>
</evidence>
<gene>
    <name evidence="9" type="primary">yrrB_20</name>
    <name evidence="9" type="ORF">GALL_327520</name>
</gene>
<evidence type="ECO:0000256" key="5">
    <source>
        <dbReference type="ARBA" id="ARBA00022679"/>
    </source>
</evidence>
<feature type="domain" description="O-GlcNAc transferase C-terminal" evidence="8">
    <location>
        <begin position="398"/>
        <end position="556"/>
    </location>
</feature>
<dbReference type="InterPro" id="IPR011990">
    <property type="entry name" value="TPR-like_helical_dom_sf"/>
</dbReference>
<dbReference type="Gene3D" id="1.25.40.10">
    <property type="entry name" value="Tetratricopeptide repeat domain"/>
    <property type="match status" value="4"/>
</dbReference>
<dbReference type="PROSITE" id="PS50005">
    <property type="entry name" value="TPR"/>
    <property type="match status" value="6"/>
</dbReference>
<evidence type="ECO:0000256" key="1">
    <source>
        <dbReference type="ARBA" id="ARBA00004922"/>
    </source>
</evidence>
<evidence type="ECO:0000256" key="4">
    <source>
        <dbReference type="ARBA" id="ARBA00022676"/>
    </source>
</evidence>
<proteinExistence type="inferred from homology"/>
<dbReference type="Pfam" id="PF13432">
    <property type="entry name" value="TPR_16"/>
    <property type="match status" value="3"/>
</dbReference>
<dbReference type="Pfam" id="PF13844">
    <property type="entry name" value="Glyco_transf_41"/>
    <property type="match status" value="2"/>
</dbReference>
<dbReference type="EC" id="2.4.1.255" evidence="3"/>
<dbReference type="Gene3D" id="3.40.50.2000">
    <property type="entry name" value="Glycogen Phosphorylase B"/>
    <property type="match status" value="1"/>
</dbReference>
<dbReference type="PROSITE" id="PS50293">
    <property type="entry name" value="TPR_REGION"/>
    <property type="match status" value="1"/>
</dbReference>
<comment type="pathway">
    <text evidence="1">Protein modification; protein glycosylation.</text>
</comment>
<keyword evidence="4" id="KW-0328">Glycosyltransferase</keyword>
<sequence length="771" mass="84320">MVTDVESPLARLASLAIEHHGAGRAVEAEACYRQALALDAEHGDTLHGLGILEWQAGRLEAAHRHLLDAVAANPDIWRYACTLGRFLAALGRNGEAVLAFARAKDLQPDSADVWLGYANALHATGRLGESISAYRQSSLLQPGNAEVFNNLGVALDAIGQRDDAIVAFQRGLKLRPDFVPLYNNLGNALLGKGLVDDAIAVFQRGLALDENSAKLWFNFANALATRGAGTDAIEAYRQAIAKDPGHDKALVNLGNTLRRRGELDAALLQYMRAIEQAPGFYDAYNNAGIVLLLMGRVDEAIAALERAMALEPDASVAHNNLGNAFKDAGRLDDAIACDRRAVELDPAHTEAHSNLVYTLCFHPGFDERAILAEAQRFASLHRPPGVRSAARRAGHDCTPGRRLRIGYVSPDFRNHCQSLFTLPLLSNHDHQAFEIHCYAELARPDEISARLAACADVWRPTQGMNDAQLAQLIADDGIDILVDLTMHMANGRPMLFAHRPAPVQVAWLAYPGTTGLPEMDYRFTDPWLDPPAPDDDRHGDDRYTEASVRLPDTFWCYDPLVSGLQPNALPALTAGYVTFGCLNNFCKVSDDTLRRWGAVMAGVPSSRLILLAAEGEHRQRVFDRLGSCGIAAERIGFVAYQPRAQYLQTYHRIDLCLDTLPYNGHTTSLDACWMGVPVVTQVGHTVVGRAGWSQLNNLGLAELAAFDDRAFVDIATRLATDLPRLGQLRQTLRARLEASPLMDGKRFASAIEAAYRQIWQNRCSMPAKGSD</sequence>
<dbReference type="EMBL" id="MLJW01000546">
    <property type="protein sequence ID" value="OIQ85416.1"/>
    <property type="molecule type" value="Genomic_DNA"/>
</dbReference>
<evidence type="ECO:0000313" key="9">
    <source>
        <dbReference type="EMBL" id="OIQ85416.1"/>
    </source>
</evidence>